<feature type="domain" description="WLM" evidence="2">
    <location>
        <begin position="37"/>
        <end position="160"/>
    </location>
</feature>
<protein>
    <recommendedName>
        <fullName evidence="2">WLM domain-containing protein</fullName>
    </recommendedName>
</protein>
<proteinExistence type="predicted"/>
<name>A0A6C0L0I7_9ZZZZ</name>
<evidence type="ECO:0000313" key="3">
    <source>
        <dbReference type="EMBL" id="QHU22936.1"/>
    </source>
</evidence>
<reference evidence="3" key="1">
    <citation type="journal article" date="2020" name="Nature">
        <title>Giant virus diversity and host interactions through global metagenomics.</title>
        <authorList>
            <person name="Schulz F."/>
            <person name="Roux S."/>
            <person name="Paez-Espino D."/>
            <person name="Jungbluth S."/>
            <person name="Walsh D.A."/>
            <person name="Denef V.J."/>
            <person name="McMahon K.D."/>
            <person name="Konstantinidis K.T."/>
            <person name="Eloe-Fadrosh E.A."/>
            <person name="Kyrpides N.C."/>
            <person name="Woyke T."/>
        </authorList>
    </citation>
    <scope>NUCLEOTIDE SEQUENCE</scope>
    <source>
        <strain evidence="3">GVMAG-S-ERX555907-63</strain>
    </source>
</reference>
<sequence length="199" mass="23209">MYELLYTIAIVSIVAYMFYAWYNPKLVYVRSKIDNKIYVVRNLDNKEDAADLLAKVSKRLNSVVEKFTKKYGESDDRVNLLVKRFRKHEIREALPAMNSTSYSINKGERIVLCIRGKGEKEKLGDVNTITFVALHEMAHIMTISIGHKKEFWENFRFILAHAIEWKLYKPVDYQSSPKPYCGIKITESPLKDGDESKYL</sequence>
<accession>A0A6C0L0I7</accession>
<keyword evidence="1" id="KW-0812">Transmembrane</keyword>
<evidence type="ECO:0000256" key="1">
    <source>
        <dbReference type="SAM" id="Phobius"/>
    </source>
</evidence>
<dbReference type="Pfam" id="PF08325">
    <property type="entry name" value="WLM"/>
    <property type="match status" value="1"/>
</dbReference>
<keyword evidence="1" id="KW-0472">Membrane</keyword>
<evidence type="ECO:0000259" key="2">
    <source>
        <dbReference type="Pfam" id="PF08325"/>
    </source>
</evidence>
<organism evidence="3">
    <name type="scientific">viral metagenome</name>
    <dbReference type="NCBI Taxonomy" id="1070528"/>
    <lineage>
        <taxon>unclassified sequences</taxon>
        <taxon>metagenomes</taxon>
        <taxon>organismal metagenomes</taxon>
    </lineage>
</organism>
<dbReference type="EMBL" id="MN741019">
    <property type="protein sequence ID" value="QHU22936.1"/>
    <property type="molecule type" value="Genomic_DNA"/>
</dbReference>
<dbReference type="AlphaFoldDB" id="A0A6C0L0I7"/>
<feature type="transmembrane region" description="Helical" evidence="1">
    <location>
        <begin position="6"/>
        <end position="22"/>
    </location>
</feature>
<dbReference type="InterPro" id="IPR013536">
    <property type="entry name" value="WLM_dom"/>
</dbReference>
<keyword evidence="1" id="KW-1133">Transmembrane helix</keyword>